<accession>A0A9Q9ZJ34</accession>
<proteinExistence type="predicted"/>
<dbReference type="Proteomes" id="UP001155660">
    <property type="component" value="Chromosome B9"/>
</dbReference>
<dbReference type="OrthoDB" id="533331at2759"/>
<sequence length="262" mass="29772">MAAVSLTDPLCKPCSYSPHFKVEVCVRKPLMPIHLSREQVALEMLCLCSQMDLLIRAQVHQQFQEQLKQDTSPEESESFQKQGAEIIYQMNQCLEHLNEPVLQLEEYLDVVGLSTLFPRVEVYMIHGSPVDMLERPPSDVYFPHIGRLNQLLVLSQQLDEDVKHLGSHKYVAHQLSAIYQVLNSLKDIVPLSVIRKDIEANFKQLKKSLSIEEGSKLDPQLPAHRVSWVSELTQNVISAVLSLSEELTEDLSPVMEFVSNLS</sequence>
<dbReference type="GeneID" id="109097114"/>
<gene>
    <name evidence="1" type="primary">si:ch211-218d20.15</name>
</gene>
<dbReference type="KEGG" id="ccar:109097114"/>
<dbReference type="AlphaFoldDB" id="A0A9Q9ZJ34"/>
<organism evidence="1">
    <name type="scientific">Cyprinus carpio</name>
    <name type="common">Common carp</name>
    <dbReference type="NCBI Taxonomy" id="7962"/>
    <lineage>
        <taxon>Eukaryota</taxon>
        <taxon>Metazoa</taxon>
        <taxon>Chordata</taxon>
        <taxon>Craniata</taxon>
        <taxon>Vertebrata</taxon>
        <taxon>Euteleostomi</taxon>
        <taxon>Actinopterygii</taxon>
        <taxon>Neopterygii</taxon>
        <taxon>Teleostei</taxon>
        <taxon>Ostariophysi</taxon>
        <taxon>Cypriniformes</taxon>
        <taxon>Cyprinidae</taxon>
        <taxon>Cyprininae</taxon>
        <taxon>Cyprinus</taxon>
    </lineage>
</organism>
<evidence type="ECO:0000313" key="1">
    <source>
        <dbReference type="RefSeq" id="XP_018966333.1"/>
    </source>
</evidence>
<dbReference type="RefSeq" id="XP_018966333.1">
    <property type="nucleotide sequence ID" value="XM_019110788.2"/>
</dbReference>
<reference evidence="1" key="1">
    <citation type="submission" date="2025-08" db="UniProtKB">
        <authorList>
            <consortium name="RefSeq"/>
        </authorList>
    </citation>
    <scope>IDENTIFICATION</scope>
    <source>
        <tissue evidence="1">Muscle</tissue>
    </source>
</reference>
<protein>
    <submittedName>
        <fullName evidence="1">Uncharacterized protein si:ch211-218d20.15 isoform X1</fullName>
    </submittedName>
</protein>
<name>A0A9Q9ZJ34_CYPCA</name>